<comment type="caution">
    <text evidence="6">Lacks conserved residue(s) required for the propagation of feature annotation.</text>
</comment>
<dbReference type="Gene3D" id="3.40.50.150">
    <property type="entry name" value="Vaccinia Virus protein VP39"/>
    <property type="match status" value="1"/>
</dbReference>
<dbReference type="InterPro" id="IPR029063">
    <property type="entry name" value="SAM-dependent_MTases_sf"/>
</dbReference>
<evidence type="ECO:0000313" key="8">
    <source>
        <dbReference type="Proteomes" id="UP001289135"/>
    </source>
</evidence>
<dbReference type="EC" id="2.1.1.201" evidence="6"/>
<feature type="binding site" evidence="6">
    <location>
        <position position="75"/>
    </location>
    <ligand>
        <name>S-adenosyl-L-methionine</name>
        <dbReference type="ChEBI" id="CHEBI:59789"/>
    </ligand>
</feature>
<dbReference type="NCBIfam" id="TIGR01934">
    <property type="entry name" value="MenG_MenH_UbiE"/>
    <property type="match status" value="1"/>
</dbReference>
<comment type="similarity">
    <text evidence="6">Belongs to the class I-like SAM-binding methyltransferase superfamily. MenG/UbiE family.</text>
</comment>
<keyword evidence="4 6" id="KW-0831">Ubiquinone biosynthesis</keyword>
<dbReference type="Pfam" id="PF01209">
    <property type="entry name" value="Ubie_methyltran"/>
    <property type="match status" value="1"/>
</dbReference>
<dbReference type="RefSeq" id="WP_322498490.1">
    <property type="nucleotide sequence ID" value="NZ_JARGYU010000001.1"/>
</dbReference>
<gene>
    <name evidence="6" type="primary">ubiE</name>
    <name evidence="7" type="ORF">Lyticum_00220</name>
</gene>
<proteinExistence type="inferred from homology"/>
<feature type="binding site" evidence="6">
    <location>
        <begin position="106"/>
        <end position="107"/>
    </location>
    <ligand>
        <name>S-adenosyl-L-methionine</name>
        <dbReference type="ChEBI" id="CHEBI:59789"/>
    </ligand>
</feature>
<keyword evidence="1 6" id="KW-0474">Menaquinone biosynthesis</keyword>
<dbReference type="GO" id="GO:0009060">
    <property type="term" value="P:aerobic respiration"/>
    <property type="evidence" value="ECO:0007669"/>
    <property type="project" value="UniProtKB-UniRule"/>
</dbReference>
<dbReference type="EC" id="2.1.1.163" evidence="6"/>
<evidence type="ECO:0000256" key="3">
    <source>
        <dbReference type="ARBA" id="ARBA00022679"/>
    </source>
</evidence>
<keyword evidence="5 6" id="KW-0949">S-adenosyl-L-methionine</keyword>
<dbReference type="HAMAP" id="MF_01813">
    <property type="entry name" value="MenG_UbiE_methyltr"/>
    <property type="match status" value="1"/>
</dbReference>
<dbReference type="GO" id="GO:0032259">
    <property type="term" value="P:methylation"/>
    <property type="evidence" value="ECO:0007669"/>
    <property type="project" value="UniProtKB-KW"/>
</dbReference>
<organism evidence="7 8">
    <name type="scientific">Lyticum sinuosum</name>
    <dbReference type="NCBI Taxonomy" id="1332059"/>
    <lineage>
        <taxon>Bacteria</taxon>
        <taxon>Pseudomonadati</taxon>
        <taxon>Pseudomonadota</taxon>
        <taxon>Alphaproteobacteria</taxon>
        <taxon>Rickettsiales</taxon>
        <taxon>Lyticum</taxon>
    </lineage>
</organism>
<dbReference type="GO" id="GO:0009234">
    <property type="term" value="P:menaquinone biosynthetic process"/>
    <property type="evidence" value="ECO:0007669"/>
    <property type="project" value="UniProtKB-UniRule"/>
</dbReference>
<reference evidence="7" key="1">
    <citation type="submission" date="2023-02" db="EMBL/GenBank/DDBJ databases">
        <title>Host association and intracellularity evolved multiple times independently in the Rickettsiales.</title>
        <authorList>
            <person name="Castelli M."/>
            <person name="Nardi T."/>
            <person name="Gammuto L."/>
            <person name="Bellinzona G."/>
            <person name="Sabaneyeva E."/>
            <person name="Potekhin A."/>
            <person name="Serra V."/>
            <person name="Petroni G."/>
            <person name="Sassera D."/>
        </authorList>
    </citation>
    <scope>NUCLEOTIDE SEQUENCE</scope>
    <source>
        <strain evidence="7">USBL-36I1</strain>
    </source>
</reference>
<comment type="catalytic activity">
    <reaction evidence="6">
        <text>a 2-demethylmenaquinol + S-adenosyl-L-methionine = a menaquinol + S-adenosyl-L-homocysteine + H(+)</text>
        <dbReference type="Rhea" id="RHEA:42640"/>
        <dbReference type="Rhea" id="RHEA-COMP:9539"/>
        <dbReference type="Rhea" id="RHEA-COMP:9563"/>
        <dbReference type="ChEBI" id="CHEBI:15378"/>
        <dbReference type="ChEBI" id="CHEBI:18151"/>
        <dbReference type="ChEBI" id="CHEBI:55437"/>
        <dbReference type="ChEBI" id="CHEBI:57856"/>
        <dbReference type="ChEBI" id="CHEBI:59789"/>
        <dbReference type="EC" id="2.1.1.163"/>
    </reaction>
</comment>
<dbReference type="SUPFAM" id="SSF53335">
    <property type="entry name" value="S-adenosyl-L-methionine-dependent methyltransferases"/>
    <property type="match status" value="1"/>
</dbReference>
<protein>
    <recommendedName>
        <fullName evidence="6">Ubiquinone/menaquinone biosynthesis C-methyltransferase UbiE</fullName>
        <ecNumber evidence="6">2.1.1.163</ecNumber>
        <ecNumber evidence="6">2.1.1.201</ecNumber>
    </recommendedName>
    <alternativeName>
        <fullName evidence="6">2-methoxy-6-polyprenyl-1,4-benzoquinol methylase</fullName>
    </alternativeName>
    <alternativeName>
        <fullName evidence="6">Demethylmenaquinone methyltransferase</fullName>
    </alternativeName>
</protein>
<comment type="pathway">
    <text evidence="6">Cofactor biosynthesis; ubiquinone biosynthesis.</text>
</comment>
<comment type="pathway">
    <text evidence="6">Quinol/quinone metabolism; menaquinone biosynthesis; menaquinol from 1,4-dihydroxy-2-naphthoate: step 2/2.</text>
</comment>
<dbReference type="InterPro" id="IPR023576">
    <property type="entry name" value="UbiE/COQ5_MeTrFase_CS"/>
</dbReference>
<dbReference type="CDD" id="cd02440">
    <property type="entry name" value="AdoMet_MTases"/>
    <property type="match status" value="1"/>
</dbReference>
<keyword evidence="3 6" id="KW-0808">Transferase</keyword>
<dbReference type="GO" id="GO:0008425">
    <property type="term" value="F:2-methoxy-6-polyprenyl-1,4-benzoquinol methyltransferase activity"/>
    <property type="evidence" value="ECO:0007669"/>
    <property type="project" value="UniProtKB-UniRule"/>
</dbReference>
<feature type="binding site" evidence="6">
    <location>
        <position position="56"/>
    </location>
    <ligand>
        <name>S-adenosyl-L-methionine</name>
        <dbReference type="ChEBI" id="CHEBI:59789"/>
    </ligand>
</feature>
<sequence length="234" mass="27068">MKKFFVQNIFSEVANKYDLMNDLMSFGFHRYWKKKAANCIRLHHKDNKIIDLAGGTGDVARILVNRGATDVTVADINQDMINVGKDKDLKSHNSKYIKYIKWIQQDAEEMDNFVDGEFTHCTMFFGIRNMTNISLVLKNIHRILDEDGQFVCLEFCPPKSTILGGIYKSYLNNFIPFLGKFVAHNYKAYKYLSDSINTFPETNKFIDILQNSGFNKIMVEKTIPHVANIFSCYK</sequence>
<evidence type="ECO:0000313" key="7">
    <source>
        <dbReference type="EMBL" id="MDZ5761059.1"/>
    </source>
</evidence>
<dbReference type="InterPro" id="IPR004033">
    <property type="entry name" value="UbiE/COQ5_MeTrFase"/>
</dbReference>
<dbReference type="EMBL" id="JARGYU010000001">
    <property type="protein sequence ID" value="MDZ5761059.1"/>
    <property type="molecule type" value="Genomic_DNA"/>
</dbReference>
<comment type="caution">
    <text evidence="7">The sequence shown here is derived from an EMBL/GenBank/DDBJ whole genome shotgun (WGS) entry which is preliminary data.</text>
</comment>
<comment type="function">
    <text evidence="6">Methyltransferase required for the conversion of demethylmenaquinol (DMKH2) to menaquinol (MKH2) and the conversion of 2-polyprenyl-6-methoxy-1,4-benzoquinol (DDMQH2) to 2-polyprenyl-3-methyl-6-methoxy-1,4-benzoquinol (DMQH2).</text>
</comment>
<dbReference type="PROSITE" id="PS01183">
    <property type="entry name" value="UBIE_1"/>
    <property type="match status" value="1"/>
</dbReference>
<comment type="catalytic activity">
    <reaction evidence="6">
        <text>a 2-methoxy-6-(all-trans-polyprenyl)benzene-1,4-diol + S-adenosyl-L-methionine = a 5-methoxy-2-methyl-3-(all-trans-polyprenyl)benzene-1,4-diol + S-adenosyl-L-homocysteine + H(+)</text>
        <dbReference type="Rhea" id="RHEA:28286"/>
        <dbReference type="Rhea" id="RHEA-COMP:10858"/>
        <dbReference type="Rhea" id="RHEA-COMP:10859"/>
        <dbReference type="ChEBI" id="CHEBI:15378"/>
        <dbReference type="ChEBI" id="CHEBI:57856"/>
        <dbReference type="ChEBI" id="CHEBI:59789"/>
        <dbReference type="ChEBI" id="CHEBI:84166"/>
        <dbReference type="ChEBI" id="CHEBI:84167"/>
        <dbReference type="EC" id="2.1.1.201"/>
    </reaction>
</comment>
<dbReference type="AlphaFoldDB" id="A0AAE5AHR6"/>
<dbReference type="PANTHER" id="PTHR43591">
    <property type="entry name" value="METHYLTRANSFERASE"/>
    <property type="match status" value="1"/>
</dbReference>
<accession>A0AAE5AHR6</accession>
<evidence type="ECO:0000256" key="5">
    <source>
        <dbReference type="ARBA" id="ARBA00022691"/>
    </source>
</evidence>
<evidence type="ECO:0000256" key="6">
    <source>
        <dbReference type="HAMAP-Rule" id="MF_01813"/>
    </source>
</evidence>
<name>A0AAE5AHR6_9RICK</name>
<dbReference type="GO" id="GO:0043770">
    <property type="term" value="F:demethylmenaquinone methyltransferase activity"/>
    <property type="evidence" value="ECO:0007669"/>
    <property type="project" value="UniProtKB-UniRule"/>
</dbReference>
<keyword evidence="2 6" id="KW-0489">Methyltransferase</keyword>
<evidence type="ECO:0000256" key="1">
    <source>
        <dbReference type="ARBA" id="ARBA00022428"/>
    </source>
</evidence>
<dbReference type="PROSITE" id="PS51608">
    <property type="entry name" value="SAM_MT_UBIE"/>
    <property type="match status" value="1"/>
</dbReference>
<dbReference type="PANTHER" id="PTHR43591:SF24">
    <property type="entry name" value="2-METHOXY-6-POLYPRENYL-1,4-BENZOQUINOL METHYLASE, MITOCHONDRIAL"/>
    <property type="match status" value="1"/>
</dbReference>
<dbReference type="Proteomes" id="UP001289135">
    <property type="component" value="Unassembled WGS sequence"/>
</dbReference>
<evidence type="ECO:0000256" key="2">
    <source>
        <dbReference type="ARBA" id="ARBA00022603"/>
    </source>
</evidence>
<keyword evidence="7" id="KW-0830">Ubiquinone</keyword>
<keyword evidence="8" id="KW-1185">Reference proteome</keyword>
<evidence type="ECO:0000256" key="4">
    <source>
        <dbReference type="ARBA" id="ARBA00022688"/>
    </source>
</evidence>